<sequence>MQGWFTNALVLIHARWSTRRCTIGEVCQTHNRSLSRGAYSLKAQPVQYRTIQYRANTEKLLLHPSSSCATTAAVLLRTLLKELTFSEAIRNKARLSITGSVGENGRVLTPDCPKAVHTGAAIRQSSGLAVIASDLP</sequence>
<gene>
    <name evidence="1" type="ORF">AAES_07845</name>
</gene>
<protein>
    <submittedName>
        <fullName evidence="1">Uncharacterized protein</fullName>
    </submittedName>
</protein>
<dbReference type="OrthoDB" id="5984008at2759"/>
<dbReference type="STRING" id="12930.A0A0Q3U3B1"/>
<organism evidence="1 2">
    <name type="scientific">Amazona aestiva</name>
    <name type="common">Blue-fronted Amazon parrot</name>
    <dbReference type="NCBI Taxonomy" id="12930"/>
    <lineage>
        <taxon>Eukaryota</taxon>
        <taxon>Metazoa</taxon>
        <taxon>Chordata</taxon>
        <taxon>Craniata</taxon>
        <taxon>Vertebrata</taxon>
        <taxon>Euteleostomi</taxon>
        <taxon>Archelosauria</taxon>
        <taxon>Archosauria</taxon>
        <taxon>Dinosauria</taxon>
        <taxon>Saurischia</taxon>
        <taxon>Theropoda</taxon>
        <taxon>Coelurosauria</taxon>
        <taxon>Aves</taxon>
        <taxon>Neognathae</taxon>
        <taxon>Neoaves</taxon>
        <taxon>Telluraves</taxon>
        <taxon>Australaves</taxon>
        <taxon>Psittaciformes</taxon>
        <taxon>Psittacidae</taxon>
        <taxon>Amazona</taxon>
    </lineage>
</organism>
<reference evidence="1 2" key="1">
    <citation type="submission" date="2015-10" db="EMBL/GenBank/DDBJ databases">
        <authorList>
            <person name="Gilbert D.G."/>
        </authorList>
    </citation>
    <scope>NUCLEOTIDE SEQUENCE [LARGE SCALE GENOMIC DNA]</scope>
    <source>
        <strain evidence="1">FVVF132</strain>
    </source>
</reference>
<dbReference type="Proteomes" id="UP000051836">
    <property type="component" value="Unassembled WGS sequence"/>
</dbReference>
<accession>A0A0Q3U3B1</accession>
<comment type="caution">
    <text evidence="1">The sequence shown here is derived from an EMBL/GenBank/DDBJ whole genome shotgun (WGS) entry which is preliminary data.</text>
</comment>
<keyword evidence="2" id="KW-1185">Reference proteome</keyword>
<proteinExistence type="predicted"/>
<dbReference type="EMBL" id="LMAW01000153">
    <property type="protein sequence ID" value="KQL60366.1"/>
    <property type="molecule type" value="Genomic_DNA"/>
</dbReference>
<evidence type="ECO:0000313" key="2">
    <source>
        <dbReference type="Proteomes" id="UP000051836"/>
    </source>
</evidence>
<evidence type="ECO:0000313" key="1">
    <source>
        <dbReference type="EMBL" id="KQL60366.1"/>
    </source>
</evidence>
<name>A0A0Q3U3B1_AMAAE</name>
<dbReference type="AlphaFoldDB" id="A0A0Q3U3B1"/>